<evidence type="ECO:0000313" key="3">
    <source>
        <dbReference type="Proteomes" id="UP000052052"/>
    </source>
</evidence>
<dbReference type="EMBL" id="LDJL01000005">
    <property type="protein sequence ID" value="KRG70527.1"/>
    <property type="molecule type" value="Genomic_DNA"/>
</dbReference>
<accession>A0A0R0CKT2</accession>
<comment type="caution">
    <text evidence="2">The sequence shown here is derived from an EMBL/GenBank/DDBJ whole genome shotgun (WGS) entry which is preliminary data.</text>
</comment>
<dbReference type="STRING" id="344882.ABB29_05475"/>
<evidence type="ECO:0000256" key="1">
    <source>
        <dbReference type="SAM" id="SignalP"/>
    </source>
</evidence>
<organism evidence="2 3">
    <name type="scientific">Pseudoxanthomonas dokdonensis</name>
    <dbReference type="NCBI Taxonomy" id="344882"/>
    <lineage>
        <taxon>Bacteria</taxon>
        <taxon>Pseudomonadati</taxon>
        <taxon>Pseudomonadota</taxon>
        <taxon>Gammaproteobacteria</taxon>
        <taxon>Lysobacterales</taxon>
        <taxon>Lysobacteraceae</taxon>
        <taxon>Pseudoxanthomonas</taxon>
    </lineage>
</organism>
<dbReference type="PATRIC" id="fig|344882.3.peg.2430"/>
<dbReference type="OrthoDB" id="6077907at2"/>
<sequence>MSARRWPAWVASGGIAATLALSFAASAQMRPGQPQVLSPAAAPTQQENTPWAALRGRLGSHNRVMLFWESTLDDSVSTRYRDVQTLDRQVHGNAAQVDGVIDSAAGPLGVAVAGGNAHLHQRSESFVEGEGPAHARLSADARAMQSVFMAQLRQGGVRFIDRALATRLAGGTVEGERPNVHAIETRALTGHADYLMEVTSSADADARSGRRFHVSLRSVSDGETVVDFDTSADTGSPATMAYVATANGFERGTPTPASEADTARVLATETGRRMADAMVRR</sequence>
<keyword evidence="1" id="KW-0732">Signal</keyword>
<dbReference type="AlphaFoldDB" id="A0A0R0CKT2"/>
<keyword evidence="3" id="KW-1185">Reference proteome</keyword>
<gene>
    <name evidence="2" type="ORF">ABB29_05475</name>
</gene>
<proteinExistence type="predicted"/>
<reference evidence="2 3" key="1">
    <citation type="submission" date="2015-05" db="EMBL/GenBank/DDBJ databases">
        <title>Genome sequencing and analysis of members of genus Stenotrophomonas.</title>
        <authorList>
            <person name="Patil P.P."/>
            <person name="Midha S."/>
            <person name="Patil P.B."/>
        </authorList>
    </citation>
    <scope>NUCLEOTIDE SEQUENCE [LARGE SCALE GENOMIC DNA]</scope>
    <source>
        <strain evidence="2 3">DSM 21858</strain>
    </source>
</reference>
<feature type="chain" id="PRO_5006394193" evidence="1">
    <location>
        <begin position="28"/>
        <end position="281"/>
    </location>
</feature>
<evidence type="ECO:0000313" key="2">
    <source>
        <dbReference type="EMBL" id="KRG70527.1"/>
    </source>
</evidence>
<protein>
    <submittedName>
        <fullName evidence="2">Uncharacterized protein</fullName>
    </submittedName>
</protein>
<dbReference type="Proteomes" id="UP000052052">
    <property type="component" value="Unassembled WGS sequence"/>
</dbReference>
<dbReference type="RefSeq" id="WP_057657610.1">
    <property type="nucleotide sequence ID" value="NZ_LDJL01000005.1"/>
</dbReference>
<feature type="signal peptide" evidence="1">
    <location>
        <begin position="1"/>
        <end position="27"/>
    </location>
</feature>
<name>A0A0R0CKT2_9GAMM</name>